<protein>
    <submittedName>
        <fullName evidence="1">Uncharacterized protein</fullName>
    </submittedName>
</protein>
<dbReference type="AlphaFoldDB" id="A0A7C9DBA2"/>
<accession>A0A7C9DBA2</accession>
<reference evidence="1" key="1">
    <citation type="journal article" date="2013" name="J. Plant Res.">
        <title>Effect of fungi and light on seed germination of three Opuntia species from semiarid lands of central Mexico.</title>
        <authorList>
            <person name="Delgado-Sanchez P."/>
            <person name="Jimenez-Bremont J.F."/>
            <person name="Guerrero-Gonzalez Mde L."/>
            <person name="Flores J."/>
        </authorList>
    </citation>
    <scope>NUCLEOTIDE SEQUENCE</scope>
    <source>
        <tissue evidence="1">Cladode</tissue>
    </source>
</reference>
<organism evidence="1">
    <name type="scientific">Opuntia streptacantha</name>
    <name type="common">Prickly pear cactus</name>
    <name type="synonym">Opuntia cardona</name>
    <dbReference type="NCBI Taxonomy" id="393608"/>
    <lineage>
        <taxon>Eukaryota</taxon>
        <taxon>Viridiplantae</taxon>
        <taxon>Streptophyta</taxon>
        <taxon>Embryophyta</taxon>
        <taxon>Tracheophyta</taxon>
        <taxon>Spermatophyta</taxon>
        <taxon>Magnoliopsida</taxon>
        <taxon>eudicotyledons</taxon>
        <taxon>Gunneridae</taxon>
        <taxon>Pentapetalae</taxon>
        <taxon>Caryophyllales</taxon>
        <taxon>Cactineae</taxon>
        <taxon>Cactaceae</taxon>
        <taxon>Opuntioideae</taxon>
        <taxon>Opuntia</taxon>
    </lineage>
</organism>
<sequence>MACRLVYHDHQPPKLSPFLLFASCPTPPSLFYCSQAIRFIIRAARINLITSDRLPFFYFIAAVPFHLLCTSSSPSSFSIHHPARKFLCFRFFNFLLILASYDHHQRVPISSSFVSAELVIIITFSINRFHTFFFLGFFPPAFLPVH</sequence>
<dbReference type="EMBL" id="GISG01108899">
    <property type="protein sequence ID" value="MBA4638262.1"/>
    <property type="molecule type" value="Transcribed_RNA"/>
</dbReference>
<evidence type="ECO:0000313" key="1">
    <source>
        <dbReference type="EMBL" id="MBA4638262.1"/>
    </source>
</evidence>
<reference evidence="1" key="2">
    <citation type="submission" date="2020-07" db="EMBL/GenBank/DDBJ databases">
        <authorList>
            <person name="Vera ALvarez R."/>
            <person name="Arias-Moreno D.M."/>
            <person name="Jimenez-Jacinto V."/>
            <person name="Jimenez-Bremont J.F."/>
            <person name="Swaminathan K."/>
            <person name="Moose S.P."/>
            <person name="Guerrero-Gonzalez M.L."/>
            <person name="Marino-Ramirez L."/>
            <person name="Landsman D."/>
            <person name="Rodriguez-Kessler M."/>
            <person name="Delgado-Sanchez P."/>
        </authorList>
    </citation>
    <scope>NUCLEOTIDE SEQUENCE</scope>
    <source>
        <tissue evidence="1">Cladode</tissue>
    </source>
</reference>
<proteinExistence type="predicted"/>
<name>A0A7C9DBA2_OPUST</name>